<organism evidence="2 3">
    <name type="scientific">Flavobacterium ginsengisoli</name>
    <dbReference type="NCBI Taxonomy" id="871694"/>
    <lineage>
        <taxon>Bacteria</taxon>
        <taxon>Pseudomonadati</taxon>
        <taxon>Bacteroidota</taxon>
        <taxon>Flavobacteriia</taxon>
        <taxon>Flavobacteriales</taxon>
        <taxon>Flavobacteriaceae</taxon>
        <taxon>Flavobacterium</taxon>
    </lineage>
</organism>
<gene>
    <name evidence="2" type="ORF">GCM10022422_24780</name>
</gene>
<feature type="domain" description="VOC" evidence="1">
    <location>
        <begin position="48"/>
        <end position="166"/>
    </location>
</feature>
<name>A0ABP7FHS6_9FLAO</name>
<protein>
    <recommendedName>
        <fullName evidence="1">VOC domain-containing protein</fullName>
    </recommendedName>
</protein>
<dbReference type="SUPFAM" id="SSF54593">
    <property type="entry name" value="Glyoxalase/Bleomycin resistance protein/Dihydroxybiphenyl dioxygenase"/>
    <property type="match status" value="1"/>
</dbReference>
<dbReference type="InterPro" id="IPR029068">
    <property type="entry name" value="Glyas_Bleomycin-R_OHBP_Dase"/>
</dbReference>
<evidence type="ECO:0000259" key="1">
    <source>
        <dbReference type="PROSITE" id="PS51819"/>
    </source>
</evidence>
<evidence type="ECO:0000313" key="3">
    <source>
        <dbReference type="Proteomes" id="UP001501367"/>
    </source>
</evidence>
<dbReference type="EMBL" id="BAABDT010000005">
    <property type="protein sequence ID" value="GAA3740266.1"/>
    <property type="molecule type" value="Genomic_DNA"/>
</dbReference>
<dbReference type="Gene3D" id="3.10.180.10">
    <property type="entry name" value="2,3-Dihydroxybiphenyl 1,2-Dioxygenase, domain 1"/>
    <property type="match status" value="1"/>
</dbReference>
<sequence>MQLCKYKSKAVRIKIQTIFNTLEFQKVKEFLKVISMENQDNKTPKVIGIGGIFFYSDNPKETKDWYAKNLGFDINAWGSSSFDSRDLDNPDQINSLQWSPFPKGDDYFLPSKKDFMINYRVQNIEGLVEQLKENGVTILDNIETYDYGKFVHIMDAEGNKIELWESR</sequence>
<evidence type="ECO:0000313" key="2">
    <source>
        <dbReference type="EMBL" id="GAA3740266.1"/>
    </source>
</evidence>
<dbReference type="InterPro" id="IPR052164">
    <property type="entry name" value="Anthracycline_SecMetBiosynth"/>
</dbReference>
<dbReference type="Proteomes" id="UP001501367">
    <property type="component" value="Unassembled WGS sequence"/>
</dbReference>
<dbReference type="PANTHER" id="PTHR33993:SF5">
    <property type="entry name" value="GLYOXALASE"/>
    <property type="match status" value="1"/>
</dbReference>
<dbReference type="Pfam" id="PF00903">
    <property type="entry name" value="Glyoxalase"/>
    <property type="match status" value="1"/>
</dbReference>
<keyword evidence="3" id="KW-1185">Reference proteome</keyword>
<reference evidence="3" key="1">
    <citation type="journal article" date="2019" name="Int. J. Syst. Evol. Microbiol.">
        <title>The Global Catalogue of Microorganisms (GCM) 10K type strain sequencing project: providing services to taxonomists for standard genome sequencing and annotation.</title>
        <authorList>
            <consortium name="The Broad Institute Genomics Platform"/>
            <consortium name="The Broad Institute Genome Sequencing Center for Infectious Disease"/>
            <person name="Wu L."/>
            <person name="Ma J."/>
        </authorList>
    </citation>
    <scope>NUCLEOTIDE SEQUENCE [LARGE SCALE GENOMIC DNA]</scope>
    <source>
        <strain evidence="3">JCM 17336</strain>
    </source>
</reference>
<dbReference type="PANTHER" id="PTHR33993">
    <property type="entry name" value="GLYOXALASE-RELATED"/>
    <property type="match status" value="1"/>
</dbReference>
<dbReference type="PROSITE" id="PS51819">
    <property type="entry name" value="VOC"/>
    <property type="match status" value="1"/>
</dbReference>
<accession>A0ABP7FHS6</accession>
<dbReference type="InterPro" id="IPR004360">
    <property type="entry name" value="Glyas_Fos-R_dOase_dom"/>
</dbReference>
<comment type="caution">
    <text evidence="2">The sequence shown here is derived from an EMBL/GenBank/DDBJ whole genome shotgun (WGS) entry which is preliminary data.</text>
</comment>
<dbReference type="InterPro" id="IPR037523">
    <property type="entry name" value="VOC_core"/>
</dbReference>
<proteinExistence type="predicted"/>